<reference evidence="1 2" key="1">
    <citation type="journal article" date="2020" name="BMC Genomics">
        <title>Correction to: Identification and distribution of gene clusters required for synthesis of sphingolipid metabolism inhibitors in diverse species of the filamentous fungus Fusarium.</title>
        <authorList>
            <person name="Kim H.S."/>
            <person name="Lohmar J.M."/>
            <person name="Busman M."/>
            <person name="Brown D.W."/>
            <person name="Naumann T.A."/>
            <person name="Divon H.H."/>
            <person name="Lysoe E."/>
            <person name="Uhlig S."/>
            <person name="Proctor R.H."/>
        </authorList>
    </citation>
    <scope>NUCLEOTIDE SEQUENCE [LARGE SCALE GENOMIC DNA]</scope>
    <source>
        <strain evidence="1 2">NRRL 25214</strain>
    </source>
</reference>
<dbReference type="AlphaFoldDB" id="A0A8H5E0D5"/>
<proteinExistence type="predicted"/>
<evidence type="ECO:0000313" key="2">
    <source>
        <dbReference type="Proteomes" id="UP000573603"/>
    </source>
</evidence>
<gene>
    <name evidence="1" type="ORF">FANTH_8676</name>
</gene>
<organism evidence="1 2">
    <name type="scientific">Fusarium anthophilum</name>
    <dbReference type="NCBI Taxonomy" id="48485"/>
    <lineage>
        <taxon>Eukaryota</taxon>
        <taxon>Fungi</taxon>
        <taxon>Dikarya</taxon>
        <taxon>Ascomycota</taxon>
        <taxon>Pezizomycotina</taxon>
        <taxon>Sordariomycetes</taxon>
        <taxon>Hypocreomycetidae</taxon>
        <taxon>Hypocreales</taxon>
        <taxon>Nectriaceae</taxon>
        <taxon>Fusarium</taxon>
        <taxon>Fusarium fujikuroi species complex</taxon>
    </lineage>
</organism>
<accession>A0A8H5E0D5</accession>
<evidence type="ECO:0000313" key="1">
    <source>
        <dbReference type="EMBL" id="KAF5242510.1"/>
    </source>
</evidence>
<name>A0A8H5E0D5_9HYPO</name>
<keyword evidence="2" id="KW-1185">Reference proteome</keyword>
<dbReference type="EMBL" id="JABEVY010000209">
    <property type="protein sequence ID" value="KAF5242510.1"/>
    <property type="molecule type" value="Genomic_DNA"/>
</dbReference>
<sequence length="101" mass="11162">MSSTVNTTFKDLSDQAVALIALMSEKIKAVRAASRTATEEEVTELVDHLATLTDHMTGMDEQVGGPDQQRMLMDMAKPATKVMFEVGDMLFDVYGHEPDRL</sequence>
<protein>
    <submittedName>
        <fullName evidence="1">Uncharacterized protein</fullName>
    </submittedName>
</protein>
<dbReference type="Proteomes" id="UP000573603">
    <property type="component" value="Unassembled WGS sequence"/>
</dbReference>
<comment type="caution">
    <text evidence="1">The sequence shown here is derived from an EMBL/GenBank/DDBJ whole genome shotgun (WGS) entry which is preliminary data.</text>
</comment>